<keyword evidence="3" id="KW-0547">Nucleotide-binding</keyword>
<dbReference type="PROSITE" id="PS00211">
    <property type="entry name" value="ABC_TRANSPORTER_1"/>
    <property type="match status" value="1"/>
</dbReference>
<dbReference type="Pfam" id="PF00005">
    <property type="entry name" value="ABC_tran"/>
    <property type="match status" value="1"/>
</dbReference>
<accession>A0AAU7KHG7</accession>
<dbReference type="PANTHER" id="PTHR46743">
    <property type="entry name" value="TEICHOIC ACIDS EXPORT ATP-BINDING PROTEIN TAGH"/>
    <property type="match status" value="1"/>
</dbReference>
<dbReference type="EMBL" id="CP098827">
    <property type="protein sequence ID" value="XBO70897.1"/>
    <property type="molecule type" value="Genomic_DNA"/>
</dbReference>
<dbReference type="InterPro" id="IPR050683">
    <property type="entry name" value="Bact_Polysacc_Export_ATP-bd"/>
</dbReference>
<evidence type="ECO:0000259" key="6">
    <source>
        <dbReference type="PROSITE" id="PS50893"/>
    </source>
</evidence>
<feature type="domain" description="ABC transporter" evidence="6">
    <location>
        <begin position="2"/>
        <end position="223"/>
    </location>
</feature>
<comment type="similarity">
    <text evidence="1">Belongs to the ABC transporter superfamily.</text>
</comment>
<dbReference type="InterPro" id="IPR003593">
    <property type="entry name" value="AAA+_ATPase"/>
</dbReference>
<dbReference type="GO" id="GO:0140359">
    <property type="term" value="F:ABC-type transporter activity"/>
    <property type="evidence" value="ECO:0007669"/>
    <property type="project" value="InterPro"/>
</dbReference>
<name>A0AAU7KHG7_9GAMM</name>
<dbReference type="AlphaFoldDB" id="A0AAU7KHG7"/>
<dbReference type="GO" id="GO:0005524">
    <property type="term" value="F:ATP binding"/>
    <property type="evidence" value="ECO:0007669"/>
    <property type="project" value="UniProtKB-KW"/>
</dbReference>
<dbReference type="GO" id="GO:0016887">
    <property type="term" value="F:ATP hydrolysis activity"/>
    <property type="evidence" value="ECO:0007669"/>
    <property type="project" value="InterPro"/>
</dbReference>
<dbReference type="InterPro" id="IPR027417">
    <property type="entry name" value="P-loop_NTPase"/>
</dbReference>
<feature type="compositionally biased region" description="Basic and acidic residues" evidence="5">
    <location>
        <begin position="331"/>
        <end position="352"/>
    </location>
</feature>
<dbReference type="InterPro" id="IPR015860">
    <property type="entry name" value="ABC_transpr_TagH-like"/>
</dbReference>
<dbReference type="RefSeq" id="WP_108132081.1">
    <property type="nucleotide sequence ID" value="NZ_CP098827.1"/>
</dbReference>
<dbReference type="InterPro" id="IPR017871">
    <property type="entry name" value="ABC_transporter-like_CS"/>
</dbReference>
<dbReference type="SUPFAM" id="SSF52540">
    <property type="entry name" value="P-loop containing nucleoside triphosphate hydrolases"/>
    <property type="match status" value="1"/>
</dbReference>
<dbReference type="Gene3D" id="3.40.50.300">
    <property type="entry name" value="P-loop containing nucleotide triphosphate hydrolases"/>
    <property type="match status" value="1"/>
</dbReference>
<dbReference type="GO" id="GO:0016020">
    <property type="term" value="C:membrane"/>
    <property type="evidence" value="ECO:0007669"/>
    <property type="project" value="InterPro"/>
</dbReference>
<evidence type="ECO:0000256" key="3">
    <source>
        <dbReference type="ARBA" id="ARBA00022741"/>
    </source>
</evidence>
<sequence>MIQIEHLYKRYHHHKVRDWVLKDINLTIPHGVSVGVLGRNGAGKSTLLRLIAGMDTAERGSIRRDARVSWPMGLAGGFQGALSGRQNVKFVARVHGGGRDVGAIIDKVQEFAELGPAFDDPIRTYSSGMRARLNFGLSLAFDFDVYLSDEATSVGDRVFKAKATRAFKDRVNRASLVMVSHSEGILRELCQAGIYLKHGEAFWFDDIRDAIRSYHQDSDSKAKAKATGGPGNGPRHDGEPQAPRYPSPAPTPGIDTMSLDTLKALLGKRRQQLERIQKRLDALEMGRENADELVDPRVRQELIARLHLAKQRLHEVRRAVQTKKRATPASGKDDSGKDSRKESEKGFEKKER</sequence>
<reference evidence="7" key="1">
    <citation type="submission" date="2022-06" db="EMBL/GenBank/DDBJ databases">
        <title>A novel DMS-producing enzyme.</title>
        <authorList>
            <person name="Zhang Y."/>
        </authorList>
    </citation>
    <scope>NUCLEOTIDE SEQUENCE</scope>
    <source>
        <strain evidence="7">RT37</strain>
    </source>
</reference>
<evidence type="ECO:0000313" key="7">
    <source>
        <dbReference type="EMBL" id="XBO70897.1"/>
    </source>
</evidence>
<evidence type="ECO:0000256" key="4">
    <source>
        <dbReference type="ARBA" id="ARBA00022840"/>
    </source>
</evidence>
<dbReference type="InterPro" id="IPR003439">
    <property type="entry name" value="ABC_transporter-like_ATP-bd"/>
</dbReference>
<gene>
    <name evidence="7" type="ORF">NFG58_20230</name>
</gene>
<evidence type="ECO:0000256" key="2">
    <source>
        <dbReference type="ARBA" id="ARBA00022448"/>
    </source>
</evidence>
<dbReference type="PROSITE" id="PS50893">
    <property type="entry name" value="ABC_TRANSPORTER_2"/>
    <property type="match status" value="1"/>
</dbReference>
<keyword evidence="4 7" id="KW-0067">ATP-binding</keyword>
<dbReference type="PANTHER" id="PTHR46743:SF2">
    <property type="entry name" value="TEICHOIC ACIDS EXPORT ATP-BINDING PROTEIN TAGH"/>
    <property type="match status" value="1"/>
</dbReference>
<proteinExistence type="inferred from homology"/>
<organism evidence="7">
    <name type="scientific">Halomonas sp. RT37</name>
    <dbReference type="NCBI Taxonomy" id="2950872"/>
    <lineage>
        <taxon>Bacteria</taxon>
        <taxon>Pseudomonadati</taxon>
        <taxon>Pseudomonadota</taxon>
        <taxon>Gammaproteobacteria</taxon>
        <taxon>Oceanospirillales</taxon>
        <taxon>Halomonadaceae</taxon>
        <taxon>Halomonas</taxon>
    </lineage>
</organism>
<protein>
    <submittedName>
        <fullName evidence="7">ABC transporter ATP-binding protein</fullName>
    </submittedName>
</protein>
<feature type="region of interest" description="Disordered" evidence="5">
    <location>
        <begin position="316"/>
        <end position="352"/>
    </location>
</feature>
<keyword evidence="2" id="KW-0813">Transport</keyword>
<dbReference type="SMART" id="SM00382">
    <property type="entry name" value="AAA"/>
    <property type="match status" value="1"/>
</dbReference>
<feature type="region of interest" description="Disordered" evidence="5">
    <location>
        <begin position="215"/>
        <end position="256"/>
    </location>
</feature>
<evidence type="ECO:0000256" key="1">
    <source>
        <dbReference type="ARBA" id="ARBA00005417"/>
    </source>
</evidence>
<dbReference type="CDD" id="cd03220">
    <property type="entry name" value="ABC_KpsT_Wzt"/>
    <property type="match status" value="1"/>
</dbReference>
<evidence type="ECO:0000256" key="5">
    <source>
        <dbReference type="SAM" id="MobiDB-lite"/>
    </source>
</evidence>